<dbReference type="KEGG" id="bths:CNY62_10275"/>
<feature type="transmembrane region" description="Helical" evidence="7">
    <location>
        <begin position="328"/>
        <end position="350"/>
    </location>
</feature>
<dbReference type="EMBL" id="OUNC01000019">
    <property type="protein sequence ID" value="SPP28627.1"/>
    <property type="molecule type" value="Genomic_DNA"/>
</dbReference>
<evidence type="ECO:0000313" key="10">
    <source>
        <dbReference type="EMBL" id="SPP28627.1"/>
    </source>
</evidence>
<dbReference type="InterPro" id="IPR051211">
    <property type="entry name" value="PG_lysyltransferase"/>
</dbReference>
<dbReference type="STRING" id="2756.BFR44_10535"/>
<reference evidence="10" key="2">
    <citation type="submission" date="2018-04" db="EMBL/GenBank/DDBJ databases">
        <authorList>
            <person name="Go L.Y."/>
            <person name="Mitchell J.A."/>
        </authorList>
    </citation>
    <scope>NUCLEOTIDE SEQUENCE</scope>
    <source>
        <strain evidence="10">BSAS1 3</strain>
    </source>
</reference>
<dbReference type="EC" id="2.3.2.3" evidence="10"/>
<feature type="transmembrane region" description="Helical" evidence="7">
    <location>
        <begin position="170"/>
        <end position="187"/>
    </location>
</feature>
<feature type="transmembrane region" description="Helical" evidence="7">
    <location>
        <begin position="58"/>
        <end position="84"/>
    </location>
</feature>
<evidence type="ECO:0000256" key="1">
    <source>
        <dbReference type="ARBA" id="ARBA00004651"/>
    </source>
</evidence>
<feature type="transmembrane region" description="Helical" evidence="7">
    <location>
        <begin position="448"/>
        <end position="469"/>
    </location>
</feature>
<keyword evidence="3 7" id="KW-0812">Transmembrane</keyword>
<feature type="transmembrane region" description="Helical" evidence="7">
    <location>
        <begin position="207"/>
        <end position="229"/>
    </location>
</feature>
<feature type="transmembrane region" description="Helical" evidence="7">
    <location>
        <begin position="395"/>
        <end position="414"/>
    </location>
</feature>
<reference evidence="12" key="3">
    <citation type="submission" date="2018-04" db="EMBL/GenBank/DDBJ databases">
        <authorList>
            <person name="Illikoud N."/>
        </authorList>
    </citation>
    <scope>NUCLEOTIDE SEQUENCE [LARGE SCALE GENOMIC DNA]</scope>
</reference>
<keyword evidence="10" id="KW-0012">Acyltransferase</keyword>
<feature type="transmembrane region" description="Helical" evidence="7">
    <location>
        <begin position="235"/>
        <end position="254"/>
    </location>
</feature>
<feature type="transmembrane region" description="Helical" evidence="7">
    <location>
        <begin position="489"/>
        <end position="511"/>
    </location>
</feature>
<feature type="transmembrane region" description="Helical" evidence="7">
    <location>
        <begin position="18"/>
        <end position="37"/>
    </location>
</feature>
<name>A0A1D2JS79_BROTH</name>
<evidence type="ECO:0000256" key="5">
    <source>
        <dbReference type="ARBA" id="ARBA00023136"/>
    </source>
</evidence>
<dbReference type="Proteomes" id="UP000270190">
    <property type="component" value="Unassembled WGS sequence"/>
</dbReference>
<gene>
    <name evidence="10" type="ORF">BTBSAS_260009</name>
    <name evidence="9" type="ORF">CNY62_10275</name>
</gene>
<feature type="transmembrane region" description="Helical" evidence="7">
    <location>
        <begin position="96"/>
        <end position="121"/>
    </location>
</feature>
<feature type="region of interest" description="Disordered" evidence="6">
    <location>
        <begin position="856"/>
        <end position="875"/>
    </location>
</feature>
<evidence type="ECO:0000256" key="4">
    <source>
        <dbReference type="ARBA" id="ARBA00022989"/>
    </source>
</evidence>
<dbReference type="Proteomes" id="UP000243591">
    <property type="component" value="Chromosome"/>
</dbReference>
<sequence length="875" mass="99226">MKQRLSQIITYLQKNSGIVRLVFIGLIVAILSFVLISEGRNINFPLLKSYMVAQSPSTILLILLIGSVALIPMILYDFVLVALLPHKFSKWRIIQAGWIANTFANIGGMGGVVGASIRLMFYGDEQVKKKDLLFALSKIGMFLLSGLSVLSIAILGAFLIPGYANHFIHYWPWLLGAGLYFPILWIITSTKKYGFFSDLTTNKKVVLILASTMEWFAAAGAFVAIGWLLNEPVDVIKLFPVFVIASIIGMASLIPGALGSFDLVMILGMSALGINSEMAVAWVLFYRIAYYFVPFFISLIMLLVRGLRKLNAFFEGIPAAGLRKTAHMGLVVFVYLAGLILIVTSTLPYAGDHFKIVSDFRSYGFVFLSQLTSVTYGFILIGLGRGIERKTKKMYLVTLIVLVAAITNTLVRGVSVKQTVILSIVLICLILARKEFYRVKFVYTWSRAIIDTVIFVSAIILYIWIGIYNRPSIKNPHFVPDWLVIKSQQIWFLGIVGILLGILVLALLYVYTSYTTDSLGSPYNRQKVERHLKKYGGNDISHLVHLRDKNIFWSKDDKLMFLYRTYADKMVIMGNPIGDLSYTQSAVEELMERADLFGFRPVFYEIDESMITMLHEHGFDFMKIGEQGYVDVQEFTLSGKKKKGLRAAINKLEREEFVFEVVQPPFTLEMMQQLKAVSDDWLGSRLEKGFSLGFFDESYIREAGVAVVKNKESEIIAFATIMPSNTDELISIDLMRQSHKAPSGIMDFLFVNLYIWSKENGYQEFNLGMSPLSNVGESRYAFASERIAGLIYRFSQDFYGFQGLRNYKNKYVKEWRPRYIAFRKSSSVAFTMIQLMLLISKRRLLPANEIEYHDHVNENSEKIEEKPSDDAQKQL</sequence>
<protein>
    <submittedName>
        <fullName evidence="10">Putative phosphatidylglycerol lysyltransferase</fullName>
        <ecNumber evidence="10">2.3.2.3</ecNumber>
    </submittedName>
    <submittedName>
        <fullName evidence="9">TIGR00374 family protein</fullName>
    </submittedName>
</protein>
<accession>A0A1D2JS79</accession>
<reference evidence="9 11" key="1">
    <citation type="submission" date="2017-09" db="EMBL/GenBank/DDBJ databases">
        <title>Complete Genome Sequences of Two Strains of the Meat Spoilage Bacterium Brochothrix thermosphacta Isolated from Ground Chicken.</title>
        <authorList>
            <person name="Paoli G.C."/>
            <person name="Wijey C."/>
            <person name="Chen C.-Y."/>
            <person name="Nguyen L."/>
            <person name="Yan X."/>
            <person name="Irwin P.L."/>
        </authorList>
    </citation>
    <scope>NUCLEOTIDE SEQUENCE [LARGE SCALE GENOMIC DNA]</scope>
    <source>
        <strain evidence="9 11">BI</strain>
    </source>
</reference>
<feature type="transmembrane region" description="Helical" evidence="7">
    <location>
        <begin position="362"/>
        <end position="383"/>
    </location>
</feature>
<organism evidence="9 11">
    <name type="scientific">Brochothrix thermosphacta</name>
    <name type="common">Microbacterium thermosphactum</name>
    <dbReference type="NCBI Taxonomy" id="2756"/>
    <lineage>
        <taxon>Bacteria</taxon>
        <taxon>Bacillati</taxon>
        <taxon>Bacillota</taxon>
        <taxon>Bacilli</taxon>
        <taxon>Bacillales</taxon>
        <taxon>Listeriaceae</taxon>
        <taxon>Brochothrix</taxon>
    </lineage>
</organism>
<dbReference type="InterPro" id="IPR024320">
    <property type="entry name" value="LPG_synthase_C"/>
</dbReference>
<dbReference type="RefSeq" id="WP_029092655.1">
    <property type="nucleotide sequence ID" value="NZ_CBCPHX010000013.1"/>
</dbReference>
<evidence type="ECO:0000313" key="9">
    <source>
        <dbReference type="EMBL" id="ATF26741.1"/>
    </source>
</evidence>
<comment type="subcellular location">
    <subcellularLocation>
        <location evidence="1">Cell membrane</location>
        <topology evidence="1">Multi-pass membrane protein</topology>
    </subcellularLocation>
</comment>
<keyword evidence="4 7" id="KW-1133">Transmembrane helix</keyword>
<dbReference type="AlphaFoldDB" id="A0A1D2JS79"/>
<evidence type="ECO:0000256" key="7">
    <source>
        <dbReference type="SAM" id="Phobius"/>
    </source>
</evidence>
<keyword evidence="5 7" id="KW-0472">Membrane</keyword>
<proteinExistence type="predicted"/>
<evidence type="ECO:0000256" key="3">
    <source>
        <dbReference type="ARBA" id="ARBA00022692"/>
    </source>
</evidence>
<evidence type="ECO:0000259" key="8">
    <source>
        <dbReference type="Pfam" id="PF09924"/>
    </source>
</evidence>
<dbReference type="GO" id="GO:0055091">
    <property type="term" value="P:phospholipid homeostasis"/>
    <property type="evidence" value="ECO:0007669"/>
    <property type="project" value="TreeGrafter"/>
</dbReference>
<dbReference type="NCBIfam" id="NF033480">
    <property type="entry name" value="bifunc_MprF"/>
    <property type="match status" value="1"/>
</dbReference>
<dbReference type="SUPFAM" id="SSF55729">
    <property type="entry name" value="Acyl-CoA N-acyltransferases (Nat)"/>
    <property type="match status" value="1"/>
</dbReference>
<feature type="transmembrane region" description="Helical" evidence="7">
    <location>
        <begin position="142"/>
        <end position="164"/>
    </location>
</feature>
<keyword evidence="10" id="KW-0808">Transferase</keyword>
<evidence type="ECO:0000256" key="2">
    <source>
        <dbReference type="ARBA" id="ARBA00022475"/>
    </source>
</evidence>
<feature type="domain" description="Phosphatidylglycerol lysyltransferase C-terminal" evidence="8">
    <location>
        <begin position="531"/>
        <end position="822"/>
    </location>
</feature>
<dbReference type="OrthoDB" id="145485at2"/>
<evidence type="ECO:0000313" key="11">
    <source>
        <dbReference type="Proteomes" id="UP000243591"/>
    </source>
</evidence>
<evidence type="ECO:0000256" key="6">
    <source>
        <dbReference type="SAM" id="MobiDB-lite"/>
    </source>
</evidence>
<keyword evidence="11" id="KW-1185">Reference proteome</keyword>
<dbReference type="GO" id="GO:0050071">
    <property type="term" value="F:phosphatidylglycerol lysyltransferase activity"/>
    <property type="evidence" value="ECO:0007669"/>
    <property type="project" value="UniProtKB-EC"/>
</dbReference>
<dbReference type="Pfam" id="PF09924">
    <property type="entry name" value="LPG_synthase_C"/>
    <property type="match status" value="1"/>
</dbReference>
<dbReference type="InterPro" id="IPR016181">
    <property type="entry name" value="Acyl_CoA_acyltransferase"/>
</dbReference>
<feature type="transmembrane region" description="Helical" evidence="7">
    <location>
        <begin position="288"/>
        <end position="307"/>
    </location>
</feature>
<evidence type="ECO:0000313" key="12">
    <source>
        <dbReference type="Proteomes" id="UP000270190"/>
    </source>
</evidence>
<dbReference type="PANTHER" id="PTHR34697:SF2">
    <property type="entry name" value="PHOSPHATIDYLGLYCEROL LYSYLTRANSFERASE"/>
    <property type="match status" value="1"/>
</dbReference>
<dbReference type="GO" id="GO:0005886">
    <property type="term" value="C:plasma membrane"/>
    <property type="evidence" value="ECO:0007669"/>
    <property type="project" value="UniProtKB-SubCell"/>
</dbReference>
<keyword evidence="2" id="KW-1003">Cell membrane</keyword>
<dbReference type="PANTHER" id="PTHR34697">
    <property type="entry name" value="PHOSPHATIDYLGLYCEROL LYSYLTRANSFERASE"/>
    <property type="match status" value="1"/>
</dbReference>
<dbReference type="EMBL" id="CP023483">
    <property type="protein sequence ID" value="ATF26741.1"/>
    <property type="molecule type" value="Genomic_DNA"/>
</dbReference>